<dbReference type="SUPFAM" id="SSF46785">
    <property type="entry name" value="Winged helix' DNA-binding domain"/>
    <property type="match status" value="1"/>
</dbReference>
<organism evidence="6 7">
    <name type="scientific">Ruania alba</name>
    <dbReference type="NCBI Taxonomy" id="648782"/>
    <lineage>
        <taxon>Bacteria</taxon>
        <taxon>Bacillati</taxon>
        <taxon>Actinomycetota</taxon>
        <taxon>Actinomycetes</taxon>
        <taxon>Micrococcales</taxon>
        <taxon>Ruaniaceae</taxon>
        <taxon>Ruania</taxon>
    </lineage>
</organism>
<dbReference type="SUPFAM" id="SSF81301">
    <property type="entry name" value="Nucleotidyltransferase"/>
    <property type="match status" value="1"/>
</dbReference>
<proteinExistence type="inferred from homology"/>
<evidence type="ECO:0000256" key="3">
    <source>
        <dbReference type="ARBA" id="ARBA00023125"/>
    </source>
</evidence>
<dbReference type="InterPro" id="IPR005650">
    <property type="entry name" value="BlaI_family"/>
</dbReference>
<dbReference type="InterPro" id="IPR002934">
    <property type="entry name" value="Polymerase_NTP_transf_dom"/>
</dbReference>
<dbReference type="AlphaFoldDB" id="A0A1H5N9K9"/>
<dbReference type="STRING" id="648782.SAMN04488554_4096"/>
<evidence type="ECO:0000313" key="6">
    <source>
        <dbReference type="EMBL" id="SEE98233.1"/>
    </source>
</evidence>
<evidence type="ECO:0000256" key="1">
    <source>
        <dbReference type="ARBA" id="ARBA00011046"/>
    </source>
</evidence>
<dbReference type="PANTHER" id="PTHR43449:SF3">
    <property type="entry name" value="POLYMERASE NUCLEOTIDYL TRANSFERASE DOMAIN-CONTAINING PROTEIN"/>
    <property type="match status" value="1"/>
</dbReference>
<comment type="similarity">
    <text evidence="1">Belongs to the BlaI transcriptional regulatory family.</text>
</comment>
<gene>
    <name evidence="6" type="ORF">SAMN04488554_4096</name>
</gene>
<dbReference type="Pfam" id="PF03965">
    <property type="entry name" value="Penicillinase_R"/>
    <property type="match status" value="1"/>
</dbReference>
<protein>
    <submittedName>
        <fullName evidence="6">Penicillinase repressor</fullName>
    </submittedName>
</protein>
<dbReference type="Pfam" id="PF01909">
    <property type="entry name" value="NTP_transf_2"/>
    <property type="match status" value="1"/>
</dbReference>
<keyword evidence="3" id="KW-0238">DNA-binding</keyword>
<dbReference type="OrthoDB" id="3826063at2"/>
<keyword evidence="7" id="KW-1185">Reference proteome</keyword>
<dbReference type="InterPro" id="IPR036390">
    <property type="entry name" value="WH_DNA-bd_sf"/>
</dbReference>
<evidence type="ECO:0000256" key="2">
    <source>
        <dbReference type="ARBA" id="ARBA00023015"/>
    </source>
</evidence>
<dbReference type="CDD" id="cd05403">
    <property type="entry name" value="NT_KNTase_like"/>
    <property type="match status" value="1"/>
</dbReference>
<dbReference type="InterPro" id="IPR036388">
    <property type="entry name" value="WH-like_DNA-bd_sf"/>
</dbReference>
<evidence type="ECO:0000256" key="4">
    <source>
        <dbReference type="ARBA" id="ARBA00023163"/>
    </source>
</evidence>
<dbReference type="GO" id="GO:0003677">
    <property type="term" value="F:DNA binding"/>
    <property type="evidence" value="ECO:0007669"/>
    <property type="project" value="UniProtKB-KW"/>
</dbReference>
<sequence length="205" mass="22821">MDVSRPLTAVIPSLEGPVLEVLAGTSRALTGREIHRLTGTGSESGVRLVLNRLVEHGLVHATRAGRATLYVANRDHIAWPAVRALTELRHDLFGRLRRLTMSWEIEPTTVAVFGSAARGDGNVDSDIDILIVHRTPDEPRWTNQVDTLRESVLAWTGNHCQVYDITDTDFARHVTTGEAIVDEWRQDAVVVFGTPLDRLIRKEPH</sequence>
<dbReference type="InterPro" id="IPR043519">
    <property type="entry name" value="NT_sf"/>
</dbReference>
<keyword evidence="4" id="KW-0804">Transcription</keyword>
<accession>A0A1H5N9K9</accession>
<dbReference type="RefSeq" id="WP_089775178.1">
    <property type="nucleotide sequence ID" value="NZ_FNTX01000002.1"/>
</dbReference>
<keyword evidence="2" id="KW-0805">Transcription regulation</keyword>
<dbReference type="Gene3D" id="1.10.10.10">
    <property type="entry name" value="Winged helix-like DNA-binding domain superfamily/Winged helix DNA-binding domain"/>
    <property type="match status" value="1"/>
</dbReference>
<reference evidence="7" key="1">
    <citation type="submission" date="2016-10" db="EMBL/GenBank/DDBJ databases">
        <authorList>
            <person name="Varghese N."/>
            <person name="Submissions S."/>
        </authorList>
    </citation>
    <scope>NUCLEOTIDE SEQUENCE [LARGE SCALE GENOMIC DNA]</scope>
    <source>
        <strain evidence="7">DSM 21368</strain>
    </source>
</reference>
<dbReference type="Proteomes" id="UP000199220">
    <property type="component" value="Unassembled WGS sequence"/>
</dbReference>
<dbReference type="Gene3D" id="3.30.460.10">
    <property type="entry name" value="Beta Polymerase, domain 2"/>
    <property type="match status" value="1"/>
</dbReference>
<dbReference type="EMBL" id="FNTX01000002">
    <property type="protein sequence ID" value="SEE98233.1"/>
    <property type="molecule type" value="Genomic_DNA"/>
</dbReference>
<evidence type="ECO:0000313" key="7">
    <source>
        <dbReference type="Proteomes" id="UP000199220"/>
    </source>
</evidence>
<dbReference type="GO" id="GO:0045892">
    <property type="term" value="P:negative regulation of DNA-templated transcription"/>
    <property type="evidence" value="ECO:0007669"/>
    <property type="project" value="InterPro"/>
</dbReference>
<evidence type="ECO:0000259" key="5">
    <source>
        <dbReference type="Pfam" id="PF01909"/>
    </source>
</evidence>
<dbReference type="GO" id="GO:0016779">
    <property type="term" value="F:nucleotidyltransferase activity"/>
    <property type="evidence" value="ECO:0007669"/>
    <property type="project" value="InterPro"/>
</dbReference>
<name>A0A1H5N9K9_9MICO</name>
<feature type="domain" description="Polymerase nucleotidyl transferase" evidence="5">
    <location>
        <begin position="107"/>
        <end position="137"/>
    </location>
</feature>
<dbReference type="PANTHER" id="PTHR43449">
    <property type="entry name" value="NUCLEOTIDYLTRANSFERASE"/>
    <property type="match status" value="1"/>
</dbReference>